<dbReference type="InterPro" id="IPR018089">
    <property type="entry name" value="OMPdecase_AS"/>
</dbReference>
<feature type="binding site" evidence="9">
    <location>
        <begin position="59"/>
        <end position="68"/>
    </location>
    <ligand>
        <name>substrate</name>
    </ligand>
</feature>
<dbReference type="NCBIfam" id="TIGR01740">
    <property type="entry name" value="pyrF"/>
    <property type="match status" value="1"/>
</dbReference>
<evidence type="ECO:0000256" key="10">
    <source>
        <dbReference type="PIRSR" id="PIRSR614732-1"/>
    </source>
</evidence>
<feature type="binding site" evidence="9 11">
    <location>
        <position position="10"/>
    </location>
    <ligand>
        <name>substrate</name>
    </ligand>
</feature>
<evidence type="ECO:0000256" key="3">
    <source>
        <dbReference type="ARBA" id="ARBA00011738"/>
    </source>
</evidence>
<feature type="active site" description="For OMPdecase activity" evidence="10">
    <location>
        <position position="59"/>
    </location>
</feature>
<comment type="function">
    <text evidence="1 9">Catalyzes the decarboxylation of orotidine 5'-monophosphate (OMP) to uridine 5'-monophosphate (UMP).</text>
</comment>
<keyword evidence="6 9" id="KW-0456">Lyase</keyword>
<dbReference type="FunFam" id="3.20.20.70:FF:000015">
    <property type="entry name" value="Orotidine 5'-phosphate decarboxylase"/>
    <property type="match status" value="1"/>
</dbReference>
<evidence type="ECO:0000256" key="8">
    <source>
        <dbReference type="ARBA" id="ARBA00061012"/>
    </source>
</evidence>
<dbReference type="SUPFAM" id="SSF51366">
    <property type="entry name" value="Ribulose-phoshate binding barrel"/>
    <property type="match status" value="1"/>
</dbReference>
<dbReference type="GO" id="GO:0005829">
    <property type="term" value="C:cytosol"/>
    <property type="evidence" value="ECO:0007669"/>
    <property type="project" value="TreeGrafter"/>
</dbReference>
<evidence type="ECO:0000256" key="2">
    <source>
        <dbReference type="ARBA" id="ARBA00004861"/>
    </source>
</evidence>
<evidence type="ECO:0000256" key="5">
    <source>
        <dbReference type="ARBA" id="ARBA00022975"/>
    </source>
</evidence>
<keyword evidence="5 9" id="KW-0665">Pyrimidine biosynthesis</keyword>
<protein>
    <recommendedName>
        <fullName evidence="9">Orotidine 5'-phosphate decarboxylase</fullName>
        <ecNumber evidence="9">4.1.1.23</ecNumber>
    </recommendedName>
    <alternativeName>
        <fullName evidence="9">OMP decarboxylase</fullName>
        <shortName evidence="9">OMPDCase</shortName>
        <shortName evidence="9">OMPdecase</shortName>
    </alternativeName>
</protein>
<comment type="pathway">
    <text evidence="2 9 12">Pyrimidine metabolism; UMP biosynthesis via de novo pathway; UMP from orotate: step 2/2.</text>
</comment>
<dbReference type="InterPro" id="IPR013785">
    <property type="entry name" value="Aldolase_TIM"/>
</dbReference>
<dbReference type="Pfam" id="PF00215">
    <property type="entry name" value="OMPdecase"/>
    <property type="match status" value="1"/>
</dbReference>
<dbReference type="CDD" id="cd04725">
    <property type="entry name" value="OMP_decarboxylase_like"/>
    <property type="match status" value="1"/>
</dbReference>
<evidence type="ECO:0000313" key="14">
    <source>
        <dbReference type="EMBL" id="ATZ16744.1"/>
    </source>
</evidence>
<feature type="domain" description="Orotidine 5'-phosphate decarboxylase" evidence="13">
    <location>
        <begin position="4"/>
        <end position="224"/>
    </location>
</feature>
<evidence type="ECO:0000259" key="13">
    <source>
        <dbReference type="SMART" id="SM00934"/>
    </source>
</evidence>
<evidence type="ECO:0000256" key="9">
    <source>
        <dbReference type="HAMAP-Rule" id="MF_01200"/>
    </source>
</evidence>
<dbReference type="PROSITE" id="PS00156">
    <property type="entry name" value="OMPDECASE"/>
    <property type="match status" value="1"/>
</dbReference>
<evidence type="ECO:0000313" key="15">
    <source>
        <dbReference type="Proteomes" id="UP000232063"/>
    </source>
</evidence>
<sequence>MKSKPIIALDFSNQKDLDHFLNQFKNEKLFLKVGLELFVKFGSNIITQLKNQGHQIFIDLKLHDIPNTVENAFTNLIELNPDIITVHAAGGVDMLKNLRQIIDEHQASTKIFAVTILTSINNEVLSEQWKVNKTVEQQVLDFAQIAKSAQLDGVVCSVGEVEQIKQKFGSDFLCLTPGIRNHLKHSDQKRVATIQEAKQAKSDFIVVGREITKSSKPYETYLEIKKVWEENE</sequence>
<evidence type="ECO:0000256" key="1">
    <source>
        <dbReference type="ARBA" id="ARBA00002356"/>
    </source>
</evidence>
<comment type="catalytic activity">
    <reaction evidence="7 9 12">
        <text>orotidine 5'-phosphate + H(+) = UMP + CO2</text>
        <dbReference type="Rhea" id="RHEA:11596"/>
        <dbReference type="ChEBI" id="CHEBI:15378"/>
        <dbReference type="ChEBI" id="CHEBI:16526"/>
        <dbReference type="ChEBI" id="CHEBI:57538"/>
        <dbReference type="ChEBI" id="CHEBI:57865"/>
        <dbReference type="EC" id="4.1.1.23"/>
    </reaction>
</comment>
<gene>
    <name evidence="9 14" type="primary">pyrF</name>
    <name evidence="14" type="ORF">ELUMI_v1c00150</name>
</gene>
<dbReference type="InterPro" id="IPR014732">
    <property type="entry name" value="OMPdecase"/>
</dbReference>
<dbReference type="InterPro" id="IPR001754">
    <property type="entry name" value="OMPdeCOase_dom"/>
</dbReference>
<feature type="binding site" evidence="9 11">
    <location>
        <position position="118"/>
    </location>
    <ligand>
        <name>substrate</name>
    </ligand>
</feature>
<feature type="binding site" evidence="9 11">
    <location>
        <position position="32"/>
    </location>
    <ligand>
        <name>substrate</name>
    </ligand>
</feature>
<dbReference type="InterPro" id="IPR047596">
    <property type="entry name" value="OMPdecase_bac"/>
</dbReference>
<evidence type="ECO:0000256" key="4">
    <source>
        <dbReference type="ARBA" id="ARBA00022793"/>
    </source>
</evidence>
<dbReference type="PANTHER" id="PTHR32119:SF2">
    <property type="entry name" value="OROTIDINE 5'-PHOSPHATE DECARBOXYLASE"/>
    <property type="match status" value="1"/>
</dbReference>
<feature type="binding site" evidence="9 11">
    <location>
        <position position="188"/>
    </location>
    <ligand>
        <name>substrate</name>
    </ligand>
</feature>
<dbReference type="HAMAP" id="MF_01200_B">
    <property type="entry name" value="OMPdecase_type1_B"/>
    <property type="match status" value="1"/>
</dbReference>
<keyword evidence="15" id="KW-1185">Reference proteome</keyword>
<evidence type="ECO:0000256" key="6">
    <source>
        <dbReference type="ARBA" id="ARBA00023239"/>
    </source>
</evidence>
<feature type="binding site" evidence="9 11">
    <location>
        <position position="209"/>
    </location>
    <ligand>
        <name>substrate</name>
    </ligand>
</feature>
<dbReference type="EC" id="4.1.1.23" evidence="9"/>
<accession>A0A2K8NSL3</accession>
<dbReference type="OrthoDB" id="9806203at2"/>
<dbReference type="NCBIfam" id="NF001273">
    <property type="entry name" value="PRK00230.1"/>
    <property type="match status" value="1"/>
</dbReference>
<proteinExistence type="inferred from homology"/>
<dbReference type="Gene3D" id="3.20.20.70">
    <property type="entry name" value="Aldolase class I"/>
    <property type="match status" value="1"/>
</dbReference>
<feature type="active site" description="Proton donor" evidence="9">
    <location>
        <position position="61"/>
    </location>
</feature>
<feature type="active site" description="For OMPdecase activity" evidence="10">
    <location>
        <position position="61"/>
    </location>
</feature>
<dbReference type="EMBL" id="CP024963">
    <property type="protein sequence ID" value="ATZ16744.1"/>
    <property type="molecule type" value="Genomic_DNA"/>
</dbReference>
<dbReference type="GO" id="GO:0006207">
    <property type="term" value="P:'de novo' pyrimidine nucleobase biosynthetic process"/>
    <property type="evidence" value="ECO:0007669"/>
    <property type="project" value="InterPro"/>
</dbReference>
<evidence type="ECO:0000256" key="7">
    <source>
        <dbReference type="ARBA" id="ARBA00049157"/>
    </source>
</evidence>
<feature type="binding site" evidence="9 11">
    <location>
        <position position="208"/>
    </location>
    <ligand>
        <name>substrate</name>
    </ligand>
</feature>
<dbReference type="AlphaFoldDB" id="A0A2K8NSL3"/>
<reference evidence="14 15" key="1">
    <citation type="submission" date="2017-11" db="EMBL/GenBank/DDBJ databases">
        <title>Genome sequence of Entomoplasma luminosum PIMN-1 (ATCC 49195).</title>
        <authorList>
            <person name="Lo W.-S."/>
            <person name="Gasparich G.E."/>
            <person name="Kuo C.-H."/>
        </authorList>
    </citation>
    <scope>NUCLEOTIDE SEQUENCE [LARGE SCALE GENOMIC DNA]</scope>
    <source>
        <strain evidence="14 15">PIMN-1</strain>
    </source>
</reference>
<comment type="subunit">
    <text evidence="3 9">Homodimer.</text>
</comment>
<keyword evidence="4 9" id="KW-0210">Decarboxylase</keyword>
<dbReference type="GO" id="GO:0044205">
    <property type="term" value="P:'de novo' UMP biosynthetic process"/>
    <property type="evidence" value="ECO:0007669"/>
    <property type="project" value="UniProtKB-UniRule"/>
</dbReference>
<dbReference type="Proteomes" id="UP000232063">
    <property type="component" value="Chromosome"/>
</dbReference>
<feature type="active site" description="For OMPdecase activity" evidence="10">
    <location>
        <position position="64"/>
    </location>
</feature>
<feature type="binding site" evidence="9 11">
    <location>
        <position position="180"/>
    </location>
    <ligand>
        <name>substrate</name>
    </ligand>
</feature>
<dbReference type="InterPro" id="IPR011060">
    <property type="entry name" value="RibuloseP-bd_barrel"/>
</dbReference>
<comment type="similarity">
    <text evidence="8 9">Belongs to the OMP decarboxylase family. Type 1 subfamily.</text>
</comment>
<dbReference type="GO" id="GO:0004590">
    <property type="term" value="F:orotidine-5'-phosphate decarboxylase activity"/>
    <property type="evidence" value="ECO:0007669"/>
    <property type="project" value="UniProtKB-UniRule"/>
</dbReference>
<name>A0A2K8NSL3_9MOLU</name>
<evidence type="ECO:0000256" key="11">
    <source>
        <dbReference type="PIRSR" id="PIRSR614732-2"/>
    </source>
</evidence>
<dbReference type="PANTHER" id="PTHR32119">
    <property type="entry name" value="OROTIDINE 5'-PHOSPHATE DECARBOXYLASE"/>
    <property type="match status" value="1"/>
</dbReference>
<dbReference type="KEGG" id="elj:ELUMI_v1c00150"/>
<evidence type="ECO:0000256" key="12">
    <source>
        <dbReference type="RuleBase" id="RU000512"/>
    </source>
</evidence>
<dbReference type="SMART" id="SM00934">
    <property type="entry name" value="OMPdecase"/>
    <property type="match status" value="1"/>
</dbReference>
<organism evidence="14 15">
    <name type="scientific">Williamsoniiplasma luminosum</name>
    <dbReference type="NCBI Taxonomy" id="214888"/>
    <lineage>
        <taxon>Bacteria</taxon>
        <taxon>Bacillati</taxon>
        <taxon>Mycoplasmatota</taxon>
        <taxon>Mollicutes</taxon>
        <taxon>Entomoplasmatales</taxon>
        <taxon>Williamsoniiplasma</taxon>
    </lineage>
</organism>
<dbReference type="UniPathway" id="UPA00070">
    <property type="reaction ID" value="UER00120"/>
</dbReference>
<dbReference type="RefSeq" id="WP_025734508.1">
    <property type="nucleotide sequence ID" value="NZ_CP024963.1"/>
</dbReference>